<evidence type="ECO:0000313" key="2">
    <source>
        <dbReference type="EMBL" id="KXS19858.1"/>
    </source>
</evidence>
<feature type="region of interest" description="Disordered" evidence="1">
    <location>
        <begin position="470"/>
        <end position="522"/>
    </location>
</feature>
<dbReference type="EMBL" id="KQ965737">
    <property type="protein sequence ID" value="KXS19858.1"/>
    <property type="molecule type" value="Genomic_DNA"/>
</dbReference>
<feature type="region of interest" description="Disordered" evidence="1">
    <location>
        <begin position="291"/>
        <end position="441"/>
    </location>
</feature>
<sequence>MGGGYGEYPHATNYPYSGNYPAADNYYRSVPNGSIQGGIPAYLAPPPNPYAPGHPGLLRTTSDPSSITGSDSASIKYGDGDNDDDEDELATLPVAPSADEMGERASGSSATLPRNDSDADSTDSIVSSLRSRSPRRRSGPPPPNVASSPGSVGGGALNSRGKARSPAPYDIPPPRGLRGRVSSDPRAGPYGGGRGGNPGAHSPQSQMWPAPGRSATASQAIRGRRSGHGGGDEEVVDILTSMGRGVPTMNTAQSFSGPAPPVGGGWWQGSPGYWGAPYGYPSYPPQQPPYGTEWYGATGDPYAQDPRNSFYAPPSYPRTGGFLQAPTDYNPPPFPVHPAPPPPAVPRLDPSSLGSDPMINSARSSSGGGLAKLPSVSSLLSQLDGASMSDQPVTTSATASPFIPNSATSSPNASPIASTRPPNQHWRGPHRSSTDGSYNLTSSTVSPVLGLSPMWDKTQGHFPGHSLGSHGGYSVAAPQQPAGSLLQGQAVPPNFASGPSPRRGSAPPPSTAPSGPDLSKMDDDRVMEAILAAGTANGGEGGKGWDGVQGALAEIAMLV</sequence>
<feature type="compositionally biased region" description="Polar residues" evidence="1">
    <location>
        <begin position="59"/>
        <end position="73"/>
    </location>
</feature>
<proteinExistence type="predicted"/>
<dbReference type="AlphaFoldDB" id="A0A139AT02"/>
<protein>
    <submittedName>
        <fullName evidence="2">Uncharacterized protein</fullName>
    </submittedName>
</protein>
<evidence type="ECO:0000313" key="3">
    <source>
        <dbReference type="Proteomes" id="UP000070544"/>
    </source>
</evidence>
<reference evidence="2 3" key="1">
    <citation type="journal article" date="2015" name="Genome Biol. Evol.">
        <title>Phylogenomic analyses indicate that early fungi evolved digesting cell walls of algal ancestors of land plants.</title>
        <authorList>
            <person name="Chang Y."/>
            <person name="Wang S."/>
            <person name="Sekimoto S."/>
            <person name="Aerts A.L."/>
            <person name="Choi C."/>
            <person name="Clum A."/>
            <person name="LaButti K.M."/>
            <person name="Lindquist E.A."/>
            <person name="Yee Ngan C."/>
            <person name="Ohm R.A."/>
            <person name="Salamov A.A."/>
            <person name="Grigoriev I.V."/>
            <person name="Spatafora J.W."/>
            <person name="Berbee M.L."/>
        </authorList>
    </citation>
    <scope>NUCLEOTIDE SEQUENCE [LARGE SCALE GENOMIC DNA]</scope>
    <source>
        <strain evidence="2 3">JEL478</strain>
    </source>
</reference>
<gene>
    <name evidence="2" type="ORF">M427DRAFT_131813</name>
</gene>
<feature type="region of interest" description="Disordered" evidence="1">
    <location>
        <begin position="1"/>
        <end position="233"/>
    </location>
</feature>
<name>A0A139AT02_GONPJ</name>
<feature type="compositionally biased region" description="Low complexity" evidence="1">
    <location>
        <begin position="403"/>
        <end position="419"/>
    </location>
</feature>
<feature type="compositionally biased region" description="Acidic residues" evidence="1">
    <location>
        <begin position="80"/>
        <end position="89"/>
    </location>
</feature>
<dbReference type="Proteomes" id="UP000070544">
    <property type="component" value="Unassembled WGS sequence"/>
</dbReference>
<feature type="compositionally biased region" description="Polar residues" evidence="1">
    <location>
        <begin position="388"/>
        <end position="399"/>
    </location>
</feature>
<keyword evidence="3" id="KW-1185">Reference proteome</keyword>
<evidence type="ECO:0000256" key="1">
    <source>
        <dbReference type="SAM" id="MobiDB-lite"/>
    </source>
</evidence>
<dbReference type="OrthoDB" id="10656134at2759"/>
<feature type="compositionally biased region" description="Pro residues" evidence="1">
    <location>
        <begin position="329"/>
        <end position="345"/>
    </location>
</feature>
<accession>A0A139AT02</accession>
<organism evidence="2 3">
    <name type="scientific">Gonapodya prolifera (strain JEL478)</name>
    <name type="common">Monoblepharis prolifera</name>
    <dbReference type="NCBI Taxonomy" id="1344416"/>
    <lineage>
        <taxon>Eukaryota</taxon>
        <taxon>Fungi</taxon>
        <taxon>Fungi incertae sedis</taxon>
        <taxon>Chytridiomycota</taxon>
        <taxon>Chytridiomycota incertae sedis</taxon>
        <taxon>Monoblepharidomycetes</taxon>
        <taxon>Monoblepharidales</taxon>
        <taxon>Gonapodyaceae</taxon>
        <taxon>Gonapodya</taxon>
    </lineage>
</organism>
<feature type="compositionally biased region" description="Gly residues" evidence="1">
    <location>
        <begin position="189"/>
        <end position="198"/>
    </location>
</feature>
<feature type="compositionally biased region" description="Pro residues" evidence="1">
    <location>
        <begin position="43"/>
        <end position="52"/>
    </location>
</feature>
<feature type="compositionally biased region" description="Low complexity" evidence="1">
    <location>
        <begin position="496"/>
        <end position="505"/>
    </location>
</feature>